<dbReference type="Gene3D" id="3.30.70.250">
    <property type="entry name" value="Malonyl-CoA ACP transacylase, ACP-binding"/>
    <property type="match status" value="1"/>
</dbReference>
<feature type="domain" description="Malonyl-CoA:ACP transacylase (MAT)" evidence="6">
    <location>
        <begin position="7"/>
        <end position="296"/>
    </location>
</feature>
<dbReference type="SUPFAM" id="SSF52151">
    <property type="entry name" value="FabD/lysophospholipase-like"/>
    <property type="match status" value="1"/>
</dbReference>
<evidence type="ECO:0000256" key="2">
    <source>
        <dbReference type="ARBA" id="ARBA00013258"/>
    </source>
</evidence>
<dbReference type="Gene3D" id="3.40.366.10">
    <property type="entry name" value="Malonyl-Coenzyme A Acyl Carrier Protein, domain 2"/>
    <property type="match status" value="1"/>
</dbReference>
<dbReference type="GO" id="GO:0006633">
    <property type="term" value="P:fatty acid biosynthetic process"/>
    <property type="evidence" value="ECO:0007669"/>
    <property type="project" value="TreeGrafter"/>
</dbReference>
<name>A0A1W1CHI3_9ZZZZ</name>
<evidence type="ECO:0000256" key="5">
    <source>
        <dbReference type="ARBA" id="ARBA00048462"/>
    </source>
</evidence>
<dbReference type="InterPro" id="IPR024925">
    <property type="entry name" value="Malonyl_CoA-ACP_transAc"/>
</dbReference>
<dbReference type="Pfam" id="PF00698">
    <property type="entry name" value="Acyl_transf_1"/>
    <property type="match status" value="1"/>
</dbReference>
<dbReference type="PANTHER" id="PTHR42681">
    <property type="entry name" value="MALONYL-COA-ACYL CARRIER PROTEIN TRANSACYLASE, MITOCHONDRIAL"/>
    <property type="match status" value="1"/>
</dbReference>
<sequence>MKRITQLFPGQGSQSLQMMSELYQSFPEVKNAFTIANEVLGFDLWDLIQSDADALNQTENTQVAMLVSGYATHLVLENNTNFETISFAGHSLGEWTALLCAGFISFEDALVLVRKRGELMRDAVPNGQGAMAAILGLDDKVVIDLCSKIQGIVEAVNFNSPGQIVISGEKQSVEKTCELAKENGARRALILPVSVPSHSSLMKEAAQEFKIYVDKVNWLESDKKVIHNVDVSSTTDIEKIKQNLVLQLYKPVLWTQTIQSLTTDIMIECGPGKVLTGLNKRINKEILTYPLFDNKSLEEIKNANG</sequence>
<dbReference type="FunFam" id="3.30.70.250:FF:000001">
    <property type="entry name" value="Malonyl CoA-acyl carrier protein transacylase"/>
    <property type="match status" value="1"/>
</dbReference>
<evidence type="ECO:0000313" key="7">
    <source>
        <dbReference type="EMBL" id="SFV65205.1"/>
    </source>
</evidence>
<dbReference type="SMART" id="SM00827">
    <property type="entry name" value="PKS_AT"/>
    <property type="match status" value="1"/>
</dbReference>
<dbReference type="InterPro" id="IPR001227">
    <property type="entry name" value="Ac_transferase_dom_sf"/>
</dbReference>
<dbReference type="InterPro" id="IPR016035">
    <property type="entry name" value="Acyl_Trfase/lysoPLipase"/>
</dbReference>
<dbReference type="InterPro" id="IPR016036">
    <property type="entry name" value="Malonyl_transacylase_ACP-bd"/>
</dbReference>
<keyword evidence="3 7" id="KW-0808">Transferase</keyword>
<dbReference type="NCBIfam" id="TIGR00128">
    <property type="entry name" value="fabD"/>
    <property type="match status" value="1"/>
</dbReference>
<dbReference type="EMBL" id="FPHJ01000047">
    <property type="protein sequence ID" value="SFV65205.1"/>
    <property type="molecule type" value="Genomic_DNA"/>
</dbReference>
<evidence type="ECO:0000256" key="1">
    <source>
        <dbReference type="ARBA" id="ARBA00008217"/>
    </source>
</evidence>
<organism evidence="7">
    <name type="scientific">hydrothermal vent metagenome</name>
    <dbReference type="NCBI Taxonomy" id="652676"/>
    <lineage>
        <taxon>unclassified sequences</taxon>
        <taxon>metagenomes</taxon>
        <taxon>ecological metagenomes</taxon>
    </lineage>
</organism>
<keyword evidence="4 7" id="KW-0012">Acyltransferase</keyword>
<evidence type="ECO:0000259" key="6">
    <source>
        <dbReference type="SMART" id="SM00827"/>
    </source>
</evidence>
<accession>A0A1W1CHI3</accession>
<evidence type="ECO:0000256" key="3">
    <source>
        <dbReference type="ARBA" id="ARBA00022679"/>
    </source>
</evidence>
<dbReference type="SUPFAM" id="SSF55048">
    <property type="entry name" value="Probable ACP-binding domain of malonyl-CoA ACP transacylase"/>
    <property type="match status" value="1"/>
</dbReference>
<gene>
    <name evidence="7" type="ORF">MNB_SUP05-5-1062</name>
</gene>
<dbReference type="PANTHER" id="PTHR42681:SF1">
    <property type="entry name" value="MALONYL-COA-ACYL CARRIER PROTEIN TRANSACYLASE, MITOCHONDRIAL"/>
    <property type="match status" value="1"/>
</dbReference>
<dbReference type="GO" id="GO:0005829">
    <property type="term" value="C:cytosol"/>
    <property type="evidence" value="ECO:0007669"/>
    <property type="project" value="TreeGrafter"/>
</dbReference>
<comment type="catalytic activity">
    <reaction evidence="5">
        <text>holo-[ACP] + malonyl-CoA = malonyl-[ACP] + CoA</text>
        <dbReference type="Rhea" id="RHEA:41792"/>
        <dbReference type="Rhea" id="RHEA-COMP:9623"/>
        <dbReference type="Rhea" id="RHEA-COMP:9685"/>
        <dbReference type="ChEBI" id="CHEBI:57287"/>
        <dbReference type="ChEBI" id="CHEBI:57384"/>
        <dbReference type="ChEBI" id="CHEBI:64479"/>
        <dbReference type="ChEBI" id="CHEBI:78449"/>
        <dbReference type="EC" id="2.3.1.39"/>
    </reaction>
</comment>
<dbReference type="InterPro" id="IPR050858">
    <property type="entry name" value="Mal-CoA-ACP_Trans/PKS_FabD"/>
</dbReference>
<dbReference type="GO" id="GO:0004314">
    <property type="term" value="F:[acyl-carrier-protein] S-malonyltransferase activity"/>
    <property type="evidence" value="ECO:0007669"/>
    <property type="project" value="UniProtKB-EC"/>
</dbReference>
<dbReference type="PIRSF" id="PIRSF000446">
    <property type="entry name" value="Mct"/>
    <property type="match status" value="1"/>
</dbReference>
<evidence type="ECO:0000256" key="4">
    <source>
        <dbReference type="ARBA" id="ARBA00023315"/>
    </source>
</evidence>
<dbReference type="EC" id="2.3.1.39" evidence="2"/>
<comment type="similarity">
    <text evidence="1">Belongs to the FabD family.</text>
</comment>
<reference evidence="7" key="1">
    <citation type="submission" date="2016-10" db="EMBL/GenBank/DDBJ databases">
        <authorList>
            <person name="de Groot N.N."/>
        </authorList>
    </citation>
    <scope>NUCLEOTIDE SEQUENCE</scope>
</reference>
<dbReference type="AlphaFoldDB" id="A0A1W1CHI3"/>
<protein>
    <recommendedName>
        <fullName evidence="2">[acyl-carrier-protein] S-malonyltransferase</fullName>
        <ecNumber evidence="2">2.3.1.39</ecNumber>
    </recommendedName>
</protein>
<dbReference type="InterPro" id="IPR004410">
    <property type="entry name" value="Malonyl_CoA-ACP_transAc_FabD"/>
</dbReference>
<dbReference type="InterPro" id="IPR014043">
    <property type="entry name" value="Acyl_transferase_dom"/>
</dbReference>
<proteinExistence type="inferred from homology"/>